<dbReference type="GO" id="GO:0000290">
    <property type="term" value="P:deadenylation-dependent decapping of nuclear-transcribed mRNA"/>
    <property type="evidence" value="ECO:0007669"/>
    <property type="project" value="InterPro"/>
</dbReference>
<proteinExistence type="inferred from homology"/>
<dbReference type="VEuPathDB" id="FungiDB:VP01_2100g1"/>
<dbReference type="GO" id="GO:0003723">
    <property type="term" value="F:RNA binding"/>
    <property type="evidence" value="ECO:0007669"/>
    <property type="project" value="UniProtKB-KW"/>
</dbReference>
<evidence type="ECO:0000313" key="9">
    <source>
        <dbReference type="EMBL" id="KNZ57679.1"/>
    </source>
</evidence>
<gene>
    <name evidence="9" type="ORF">VP01_2100g1</name>
</gene>
<protein>
    <recommendedName>
        <fullName evidence="8">mRNA decay factor PAT1 domain-containing protein</fullName>
    </recommendedName>
</protein>
<dbReference type="GO" id="GO:0005634">
    <property type="term" value="C:nucleus"/>
    <property type="evidence" value="ECO:0007669"/>
    <property type="project" value="UniProtKB-SubCell"/>
</dbReference>
<keyword evidence="6" id="KW-0539">Nucleus</keyword>
<comment type="caution">
    <text evidence="9">The sequence shown here is derived from an EMBL/GenBank/DDBJ whole genome shotgun (WGS) entry which is preliminary data.</text>
</comment>
<dbReference type="GO" id="GO:0033962">
    <property type="term" value="P:P-body assembly"/>
    <property type="evidence" value="ECO:0007669"/>
    <property type="project" value="TreeGrafter"/>
</dbReference>
<organism evidence="9 10">
    <name type="scientific">Puccinia sorghi</name>
    <dbReference type="NCBI Taxonomy" id="27349"/>
    <lineage>
        <taxon>Eukaryota</taxon>
        <taxon>Fungi</taxon>
        <taxon>Dikarya</taxon>
        <taxon>Basidiomycota</taxon>
        <taxon>Pucciniomycotina</taxon>
        <taxon>Pucciniomycetes</taxon>
        <taxon>Pucciniales</taxon>
        <taxon>Pucciniaceae</taxon>
        <taxon>Puccinia</taxon>
    </lineage>
</organism>
<keyword evidence="5" id="KW-0694">RNA-binding</keyword>
<dbReference type="PANTHER" id="PTHR21551:SF0">
    <property type="entry name" value="PROTEIN ASSOCIATED WITH TOPO II RELATED-1, ISOFORM A"/>
    <property type="match status" value="1"/>
</dbReference>
<feature type="region of interest" description="Disordered" evidence="7">
    <location>
        <begin position="109"/>
        <end position="170"/>
    </location>
</feature>
<evidence type="ECO:0000256" key="1">
    <source>
        <dbReference type="ARBA" id="ARBA00004123"/>
    </source>
</evidence>
<feature type="domain" description="mRNA decay factor PAT1" evidence="8">
    <location>
        <begin position="199"/>
        <end position="861"/>
    </location>
</feature>
<dbReference type="Pfam" id="PF09770">
    <property type="entry name" value="PAT1"/>
    <property type="match status" value="2"/>
</dbReference>
<evidence type="ECO:0000256" key="5">
    <source>
        <dbReference type="ARBA" id="ARBA00022884"/>
    </source>
</evidence>
<evidence type="ECO:0000259" key="8">
    <source>
        <dbReference type="Pfam" id="PF09770"/>
    </source>
</evidence>
<reference evidence="9 10" key="1">
    <citation type="submission" date="2015-08" db="EMBL/GenBank/DDBJ databases">
        <title>Next Generation Sequencing and Analysis of the Genome of Puccinia sorghi L Schw, the Causal Agent of Maize Common Rust.</title>
        <authorList>
            <person name="Rochi L."/>
            <person name="Burguener G."/>
            <person name="Darino M."/>
            <person name="Turjanski A."/>
            <person name="Kreff E."/>
            <person name="Dieguez M.J."/>
            <person name="Sacco F."/>
        </authorList>
    </citation>
    <scope>NUCLEOTIDE SEQUENCE [LARGE SCALE GENOMIC DNA]</scope>
    <source>
        <strain evidence="9 10">RO10H11247</strain>
    </source>
</reference>
<dbReference type="InterPro" id="IPR019167">
    <property type="entry name" value="PAT1_dom"/>
</dbReference>
<evidence type="ECO:0000256" key="6">
    <source>
        <dbReference type="ARBA" id="ARBA00023242"/>
    </source>
</evidence>
<comment type="subcellular location">
    <subcellularLocation>
        <location evidence="2">Cytoplasm</location>
        <location evidence="2">P-body</location>
    </subcellularLocation>
    <subcellularLocation>
        <location evidence="1">Nucleus</location>
    </subcellularLocation>
</comment>
<dbReference type="PANTHER" id="PTHR21551">
    <property type="entry name" value="TOPOISOMERASE II-ASSOCIATED PROTEIN PAT1"/>
    <property type="match status" value="1"/>
</dbReference>
<name>A0A0L6VAD7_9BASI</name>
<feature type="domain" description="mRNA decay factor PAT1" evidence="8">
    <location>
        <begin position="880"/>
        <end position="947"/>
    </location>
</feature>
<dbReference type="InterPro" id="IPR039900">
    <property type="entry name" value="Pat1-like"/>
</dbReference>
<accession>A0A0L6VAD7</accession>
<dbReference type="OrthoDB" id="74835at2759"/>
<feature type="compositionally biased region" description="Pro residues" evidence="7">
    <location>
        <begin position="155"/>
        <end position="164"/>
    </location>
</feature>
<evidence type="ECO:0000313" key="10">
    <source>
        <dbReference type="Proteomes" id="UP000037035"/>
    </source>
</evidence>
<keyword evidence="4" id="KW-0963">Cytoplasm</keyword>
<evidence type="ECO:0000256" key="3">
    <source>
        <dbReference type="ARBA" id="ARBA00009138"/>
    </source>
</evidence>
<dbReference type="Proteomes" id="UP000037035">
    <property type="component" value="Unassembled WGS sequence"/>
</dbReference>
<feature type="compositionally biased region" description="Low complexity" evidence="7">
    <location>
        <begin position="115"/>
        <end position="127"/>
    </location>
</feature>
<dbReference type="AlphaFoldDB" id="A0A0L6VAD7"/>
<evidence type="ECO:0000256" key="7">
    <source>
        <dbReference type="SAM" id="MobiDB-lite"/>
    </source>
</evidence>
<sequence length="1005" mass="111621">MSHVDDPGGHHSLDHKLAQLRVDFGEDIAVYDYADDGLVESTAGLEEDLNDFNDETFGMETVGGLTPSICIDEGKESSSSICSLIFIYPNFSQKLQGSTSWTTMPSLLADRRSSESPAPRSSSPPQRKLGPVSLLEDPLLAPNTTISNRHSNGPPTGPRPPGSAPPSNISKPARIRTLEEIEEELRANSAAKNSIPTSGLPPQALTLEQVEAALLANHERKIATTAASRSSSPHGLAFVQFPLQNRAHSVQQLQRHITLPPVMPSPIVASMTRTTQTPSSLPPLNHPANPHHPQHPEWLRLQQQQQQMYNNIPAPQPMSIQPMMARLPAMPSPPHHHPGRHLSNPPVLGFAPTMRTASVPPRSTTQTPFVQAPSGTIAVEELRSAAEARIQEQERREALRRRKAAKIAEMSKFNNLMTQGDKDFITRIQVSQLVNPSHGQAGFDPYADDFYFHVYSAIRASRMAAQHHAHTTAAGRRTQAASPDERITQDYDGITGLEPARNSRTVERRLTRREHAMIRMAQNVQRIIDHAKERPKMSQVSLEGALGKISLRTRSAPRQLLQVQPTSSDDLTTAAGVRCVMRNLKRRYASQIDLPRILVYLTSYQISAGQPAMRHRQILMSLERLYSTVLEVEQLRRTHPNPQSNGLDMEEAKSQLEDWLVVFWEAQYGSQKEKVWKQLRYSDPDVFYKLATPTPSSLMRLFNREQSLQVLTLLVATFESLDVVSDARLLDLPSESLFPPTKKSRPALESETELFMNCVVAPMMAVINEISLDLVTGLVSLLMARNDLMLIARSKVSFHYLLPSSSLEIRAELLRSAPSAENNEYNDSTASSQESILRWQGVFNQLFNYLSADFPSLFPSTRLASELVSAGALPPQSAADSLEMNQKYMRPGIDLEDEPVWQLMAALAVSTDSDGQQTLVGGLRGKVLENVIAVSKKSVPDDIGVLKIVGLHFISLFLSLHHRPGNWDGLLTLRLSVLLFFRLKFQRNVNLMLHALGLDASMIKI</sequence>
<dbReference type="EMBL" id="LAVV01006949">
    <property type="protein sequence ID" value="KNZ57679.1"/>
    <property type="molecule type" value="Genomic_DNA"/>
</dbReference>
<comment type="similarity">
    <text evidence="3">Belongs to the PAT1 family.</text>
</comment>
<evidence type="ECO:0000256" key="2">
    <source>
        <dbReference type="ARBA" id="ARBA00004201"/>
    </source>
</evidence>
<dbReference type="GO" id="GO:0000932">
    <property type="term" value="C:P-body"/>
    <property type="evidence" value="ECO:0007669"/>
    <property type="project" value="UniProtKB-SubCell"/>
</dbReference>
<dbReference type="STRING" id="27349.A0A0L6VAD7"/>
<keyword evidence="10" id="KW-1185">Reference proteome</keyword>
<evidence type="ECO:0000256" key="4">
    <source>
        <dbReference type="ARBA" id="ARBA00022490"/>
    </source>
</evidence>